<evidence type="ECO:0000313" key="1">
    <source>
        <dbReference type="EMBL" id="RKS80226.1"/>
    </source>
</evidence>
<comment type="caution">
    <text evidence="1">The sequence shown here is derived from an EMBL/GenBank/DDBJ whole genome shotgun (WGS) entry which is preliminary data.</text>
</comment>
<dbReference type="AlphaFoldDB" id="A0A420XTQ6"/>
<dbReference type="PANTHER" id="PTHR43649:SF12">
    <property type="entry name" value="DIACETYLCHITOBIOSE BINDING PROTEIN DASA"/>
    <property type="match status" value="1"/>
</dbReference>
<dbReference type="PANTHER" id="PTHR43649">
    <property type="entry name" value="ARABINOSE-BINDING PROTEIN-RELATED"/>
    <property type="match status" value="1"/>
</dbReference>
<name>A0A420XTQ6_9ACTN</name>
<dbReference type="Gene3D" id="3.40.190.10">
    <property type="entry name" value="Periplasmic binding protein-like II"/>
    <property type="match status" value="1"/>
</dbReference>
<dbReference type="EMBL" id="RBWV01000009">
    <property type="protein sequence ID" value="RKS80226.1"/>
    <property type="molecule type" value="Genomic_DNA"/>
</dbReference>
<evidence type="ECO:0000313" key="2">
    <source>
        <dbReference type="Proteomes" id="UP000281955"/>
    </source>
</evidence>
<dbReference type="Proteomes" id="UP000281955">
    <property type="component" value="Unassembled WGS sequence"/>
</dbReference>
<dbReference type="SUPFAM" id="SSF53850">
    <property type="entry name" value="Periplasmic binding protein-like II"/>
    <property type="match status" value="1"/>
</dbReference>
<gene>
    <name evidence="1" type="ORF">CLV35_0648</name>
</gene>
<keyword evidence="1" id="KW-0762">Sugar transport</keyword>
<accession>A0A420XTQ6</accession>
<protein>
    <submittedName>
        <fullName evidence="1">Multiple sugar transport system substrate-binding protein</fullName>
    </submittedName>
</protein>
<reference evidence="1 2" key="1">
    <citation type="submission" date="2018-10" db="EMBL/GenBank/DDBJ databases">
        <title>Genomic Encyclopedia of Archaeal and Bacterial Type Strains, Phase II (KMG-II): from individual species to whole genera.</title>
        <authorList>
            <person name="Goeker M."/>
        </authorList>
    </citation>
    <scope>NUCLEOTIDE SEQUENCE [LARGE SCALE GENOMIC DNA]</scope>
    <source>
        <strain evidence="1 2">RP-AC37</strain>
    </source>
</reference>
<keyword evidence="1" id="KW-0813">Transport</keyword>
<keyword evidence="2" id="KW-1185">Reference proteome</keyword>
<organism evidence="1 2">
    <name type="scientific">Motilibacter peucedani</name>
    <dbReference type="NCBI Taxonomy" id="598650"/>
    <lineage>
        <taxon>Bacteria</taxon>
        <taxon>Bacillati</taxon>
        <taxon>Actinomycetota</taxon>
        <taxon>Actinomycetes</taxon>
        <taxon>Motilibacterales</taxon>
        <taxon>Motilibacteraceae</taxon>
        <taxon>Motilibacter</taxon>
    </lineage>
</organism>
<proteinExistence type="predicted"/>
<sequence>MPALVAARGPGAGTVAGTVEGEQMSIRQRRAVATAVLATSVTVLSACGSGSTASNGASADTFKGKPTGTLNAWAFDNADDVGKARLDYAKGQLGGLDIKLDQTAFDAQKFTTRIASGNVPDVVQMNSQFVATYAAQGLITPVDQCLSTHSVTATDHWYPQVVDDVKYDGKIWAVPQFYQPPAIILNKRVMDAAGVTAADIDTSKPEALIAAAKKMTKASGGNPTTMGFNPVPTGQPGLWLLAFGGKLIGDQGKPALDDPKNAQALTFLKQLVDAQGGWAKIKSFTDSFDVFGDKNQFVKDQVGAEVDAQWYVNVLTPYVKQVDISAVPLKDSSGQPVTAASGTAFVIPAGAKNPAAACAWMLDLTSDAGWMAAGAARAATLKAKPGAINTGLFTGSPSADKSIRSTYVKPSGNAGFDQTINTYYSILPTGKSFGSSPAGQQIQTEITNAIASALLGEKSPADALKAAQDASMQAYTKVVK</sequence>
<dbReference type="InterPro" id="IPR050490">
    <property type="entry name" value="Bact_solute-bd_prot1"/>
</dbReference>
<dbReference type="InParanoid" id="A0A420XTQ6"/>